<name>D3VCE7_XENNA</name>
<dbReference type="Proteomes" id="UP000008075">
    <property type="component" value="Chromosome"/>
</dbReference>
<accession>D3VCE7</accession>
<dbReference type="HOGENOM" id="CLU_214007_0_0_6"/>
<dbReference type="KEGG" id="xne:XNC1_1740"/>
<dbReference type="EMBL" id="FN667742">
    <property type="protein sequence ID" value="CBJ89800.1"/>
    <property type="molecule type" value="Genomic_DNA"/>
</dbReference>
<organism evidence="1 2">
    <name type="scientific">Xenorhabdus nematophila (strain ATCC 19061 / DSM 3370 / CCUG 14189 / LMG 1036 / NCIMB 9965 / AN6)</name>
    <dbReference type="NCBI Taxonomy" id="406817"/>
    <lineage>
        <taxon>Bacteria</taxon>
        <taxon>Pseudomonadati</taxon>
        <taxon>Pseudomonadota</taxon>
        <taxon>Gammaproteobacteria</taxon>
        <taxon>Enterobacterales</taxon>
        <taxon>Morganellaceae</taxon>
        <taxon>Xenorhabdus</taxon>
    </lineage>
</organism>
<dbReference type="AlphaFoldDB" id="D3VCE7"/>
<sequence>MLLLASLSPGCGLGFFAIDQIAKIGLSSLQVIYHFEKLFIHHTKCGGAIKASK</sequence>
<proteinExistence type="predicted"/>
<evidence type="ECO:0000313" key="1">
    <source>
        <dbReference type="EMBL" id="CBJ89800.1"/>
    </source>
</evidence>
<gene>
    <name evidence="1" type="ordered locus">XNC1_1740</name>
</gene>
<evidence type="ECO:0000313" key="2">
    <source>
        <dbReference type="Proteomes" id="UP000008075"/>
    </source>
</evidence>
<protein>
    <submittedName>
        <fullName evidence="1">Uncharacterized protein</fullName>
    </submittedName>
</protein>
<keyword evidence="2" id="KW-1185">Reference proteome</keyword>
<reference evidence="1 2" key="1">
    <citation type="journal article" date="2011" name="PLoS ONE">
        <title>The entomopathogenic bacterial endosymbionts xenorhabdus and photorhabdus: convergent lifestyles from divergent genomes.</title>
        <authorList>
            <person name="Chaston J.M."/>
            <person name="Suen G."/>
            <person name="Tucker S.L."/>
            <person name="Andersen A.W."/>
            <person name="Bhasin A."/>
            <person name="Bode E."/>
            <person name="Bode H.B."/>
            <person name="Brachmann A.O."/>
            <person name="Cowles C.E."/>
            <person name="Cowles K.N."/>
            <person name="Darby C."/>
            <person name="de Leon L."/>
            <person name="Drace K."/>
            <person name="Du Z."/>
            <person name="Givaudan A."/>
            <person name="Herbert Tran E.E."/>
            <person name="Jewell K.A."/>
            <person name="Knack J.J."/>
            <person name="Krasomil-Osterfeld K.C."/>
            <person name="Kukor R."/>
            <person name="Lanois A."/>
            <person name="Latreille P."/>
            <person name="Leimgruber N.K."/>
            <person name="Lipke C.M."/>
            <person name="Liu R."/>
            <person name="Lu X."/>
            <person name="Martens E.C."/>
            <person name="Marri P.R."/>
            <person name="Medigue C."/>
            <person name="Menard M.L."/>
            <person name="Miller N.M."/>
            <person name="Morales-Soto N."/>
            <person name="Norton S."/>
            <person name="Ogier J.C."/>
            <person name="Orchard S.S."/>
            <person name="Park D."/>
            <person name="Park Y."/>
            <person name="Qurollo B.A."/>
            <person name="Sugar D.R."/>
            <person name="Richards G.R."/>
            <person name="Rouy Z."/>
            <person name="Slominski B."/>
            <person name="Slominski K."/>
            <person name="Snyder H."/>
            <person name="Tjaden B.C."/>
            <person name="van der Hoeven R."/>
            <person name="Welch R.D."/>
            <person name="Wheeler C."/>
            <person name="Xiang B."/>
            <person name="Barbazuk B."/>
            <person name="Gaudriault S."/>
            <person name="Goodner B."/>
            <person name="Slater S.C."/>
            <person name="Forst S."/>
            <person name="Goldman B.S."/>
            <person name="Goodrich-Blair H."/>
        </authorList>
    </citation>
    <scope>NUCLEOTIDE SEQUENCE [LARGE SCALE GENOMIC DNA]</scope>
    <source>
        <strain evidence="2">ATCC 19061 / DSM 3370 / CCUG 14189 / LMG 1036 / NCIMB 9965 / AN6</strain>
    </source>
</reference>